<evidence type="ECO:0000256" key="1">
    <source>
        <dbReference type="SAM" id="MobiDB-lite"/>
    </source>
</evidence>
<protein>
    <submittedName>
        <fullName evidence="2">Uncharacterized protein</fullName>
    </submittedName>
</protein>
<feature type="compositionally biased region" description="Polar residues" evidence="1">
    <location>
        <begin position="58"/>
        <end position="68"/>
    </location>
</feature>
<keyword evidence="3" id="KW-1185">Reference proteome</keyword>
<proteinExistence type="predicted"/>
<organism evidence="2 3">
    <name type="scientific">Hevea brasiliensis</name>
    <name type="common">Para rubber tree</name>
    <name type="synonym">Siphonia brasiliensis</name>
    <dbReference type="NCBI Taxonomy" id="3981"/>
    <lineage>
        <taxon>Eukaryota</taxon>
        <taxon>Viridiplantae</taxon>
        <taxon>Streptophyta</taxon>
        <taxon>Embryophyta</taxon>
        <taxon>Tracheophyta</taxon>
        <taxon>Spermatophyta</taxon>
        <taxon>Magnoliopsida</taxon>
        <taxon>eudicotyledons</taxon>
        <taxon>Gunneridae</taxon>
        <taxon>Pentapetalae</taxon>
        <taxon>rosids</taxon>
        <taxon>fabids</taxon>
        <taxon>Malpighiales</taxon>
        <taxon>Euphorbiaceae</taxon>
        <taxon>Crotonoideae</taxon>
        <taxon>Micrandreae</taxon>
        <taxon>Hevea</taxon>
    </lineage>
</organism>
<accession>A0A6A6L1K2</accession>
<reference evidence="2 3" key="1">
    <citation type="journal article" date="2020" name="Mol. Plant">
        <title>The Chromosome-Based Rubber Tree Genome Provides New Insights into Spurge Genome Evolution and Rubber Biosynthesis.</title>
        <authorList>
            <person name="Liu J."/>
            <person name="Shi C."/>
            <person name="Shi C.C."/>
            <person name="Li W."/>
            <person name="Zhang Q.J."/>
            <person name="Zhang Y."/>
            <person name="Li K."/>
            <person name="Lu H.F."/>
            <person name="Shi C."/>
            <person name="Zhu S.T."/>
            <person name="Xiao Z.Y."/>
            <person name="Nan H."/>
            <person name="Yue Y."/>
            <person name="Zhu X.G."/>
            <person name="Wu Y."/>
            <person name="Hong X.N."/>
            <person name="Fan G.Y."/>
            <person name="Tong Y."/>
            <person name="Zhang D."/>
            <person name="Mao C.L."/>
            <person name="Liu Y.L."/>
            <person name="Hao S.J."/>
            <person name="Liu W.Q."/>
            <person name="Lv M.Q."/>
            <person name="Zhang H.B."/>
            <person name="Liu Y."/>
            <person name="Hu-Tang G.R."/>
            <person name="Wang J.P."/>
            <person name="Wang J.H."/>
            <person name="Sun Y.H."/>
            <person name="Ni S.B."/>
            <person name="Chen W.B."/>
            <person name="Zhang X.C."/>
            <person name="Jiao Y.N."/>
            <person name="Eichler E.E."/>
            <person name="Li G.H."/>
            <person name="Liu X."/>
            <person name="Gao L.Z."/>
        </authorList>
    </citation>
    <scope>NUCLEOTIDE SEQUENCE [LARGE SCALE GENOMIC DNA]</scope>
    <source>
        <strain evidence="3">cv. GT1</strain>
        <tissue evidence="2">Leaf</tissue>
    </source>
</reference>
<feature type="region of interest" description="Disordered" evidence="1">
    <location>
        <begin position="53"/>
        <end position="82"/>
    </location>
</feature>
<dbReference type="Proteomes" id="UP000467840">
    <property type="component" value="Chromosome 7"/>
</dbReference>
<name>A0A6A6L1K2_HEVBR</name>
<dbReference type="EMBL" id="JAAGAX010000013">
    <property type="protein sequence ID" value="KAF2295220.1"/>
    <property type="molecule type" value="Genomic_DNA"/>
</dbReference>
<comment type="caution">
    <text evidence="2">The sequence shown here is derived from an EMBL/GenBank/DDBJ whole genome shotgun (WGS) entry which is preliminary data.</text>
</comment>
<dbReference type="AlphaFoldDB" id="A0A6A6L1K2"/>
<feature type="region of interest" description="Disordered" evidence="1">
    <location>
        <begin position="127"/>
        <end position="160"/>
    </location>
</feature>
<evidence type="ECO:0000313" key="3">
    <source>
        <dbReference type="Proteomes" id="UP000467840"/>
    </source>
</evidence>
<evidence type="ECO:0000313" key="2">
    <source>
        <dbReference type="EMBL" id="KAF2295220.1"/>
    </source>
</evidence>
<gene>
    <name evidence="2" type="ORF">GH714_032196</name>
</gene>
<sequence length="160" mass="17492">MMASSSSDSSFADEFYAHLNLEEQQGRVEFMEYDNVVEKRRWLLSKSKVLNGGRNCDSGGTNPSSQQPAGLGGLDSNSKFKSPNFVYGDDLRDKGKNMLHKETNVNVVDLEDTVGLLVGDPKRCGVEEVGNDVMSRGDGSSSLLEELANPKNSEEEGFGY</sequence>